<feature type="transmembrane region" description="Helical" evidence="1">
    <location>
        <begin position="26"/>
        <end position="46"/>
    </location>
</feature>
<evidence type="ECO:0000256" key="1">
    <source>
        <dbReference type="SAM" id="Phobius"/>
    </source>
</evidence>
<dbReference type="Proteomes" id="UP000281547">
    <property type="component" value="Unassembled WGS sequence"/>
</dbReference>
<accession>A0A433XLE0</accession>
<dbReference type="OrthoDB" id="7949938at2"/>
<keyword evidence="3" id="KW-1185">Reference proteome</keyword>
<dbReference type="EMBL" id="RZNJ01000001">
    <property type="protein sequence ID" value="RUT34899.1"/>
    <property type="molecule type" value="Genomic_DNA"/>
</dbReference>
<reference evidence="2 3" key="1">
    <citation type="journal article" date="2016" name="Int. J. Syst. Evol. Microbiol.">
        <title>Arsenicitalea aurantiaca gen. nov., sp. nov., a new member of the family Hyphomicrobiaceae, isolated from high-arsenic sediment.</title>
        <authorList>
            <person name="Mu Y."/>
            <person name="Zhou L."/>
            <person name="Zeng X.C."/>
            <person name="Liu L."/>
            <person name="Pan Y."/>
            <person name="Chen X."/>
            <person name="Wang J."/>
            <person name="Li S."/>
            <person name="Li W.J."/>
            <person name="Wang Y."/>
        </authorList>
    </citation>
    <scope>NUCLEOTIDE SEQUENCE [LARGE SCALE GENOMIC DNA]</scope>
    <source>
        <strain evidence="2 3">42-50</strain>
    </source>
</reference>
<protein>
    <recommendedName>
        <fullName evidence="4">Phage holin family protein</fullName>
    </recommendedName>
</protein>
<keyword evidence="1" id="KW-0812">Transmembrane</keyword>
<organism evidence="2 3">
    <name type="scientific">Arsenicitalea aurantiaca</name>
    <dbReference type="NCBI Taxonomy" id="1783274"/>
    <lineage>
        <taxon>Bacteria</taxon>
        <taxon>Pseudomonadati</taxon>
        <taxon>Pseudomonadota</taxon>
        <taxon>Alphaproteobacteria</taxon>
        <taxon>Hyphomicrobiales</taxon>
        <taxon>Devosiaceae</taxon>
        <taxon>Arsenicitalea</taxon>
    </lineage>
</organism>
<gene>
    <name evidence="2" type="ORF">EMQ25_02785</name>
</gene>
<proteinExistence type="predicted"/>
<evidence type="ECO:0000313" key="3">
    <source>
        <dbReference type="Proteomes" id="UP000281547"/>
    </source>
</evidence>
<dbReference type="RefSeq" id="WP_127187019.1">
    <property type="nucleotide sequence ID" value="NZ_RZNJ01000001.1"/>
</dbReference>
<feature type="transmembrane region" description="Helical" evidence="1">
    <location>
        <begin position="58"/>
        <end position="76"/>
    </location>
</feature>
<comment type="caution">
    <text evidence="2">The sequence shown here is derived from an EMBL/GenBank/DDBJ whole genome shotgun (WGS) entry which is preliminary data.</text>
</comment>
<name>A0A433XLE0_9HYPH</name>
<dbReference type="AlphaFoldDB" id="A0A433XLE0"/>
<sequence>MKMLLPLASLLGVEVESLVERIKKNAVALGAVAIFSLIALTFLIIAANNAMTAWLGPIWGPLAAAGTALLIALLIYGTVKTAAHNRKRREIRRRRSADTTALVTTAALTAGPMLLRNPMVRKLGIPLGGAIAAYLLLTRNSGSAHRDGYDPYEDE</sequence>
<keyword evidence="1" id="KW-1133">Transmembrane helix</keyword>
<evidence type="ECO:0008006" key="4">
    <source>
        <dbReference type="Google" id="ProtNLM"/>
    </source>
</evidence>
<evidence type="ECO:0000313" key="2">
    <source>
        <dbReference type="EMBL" id="RUT34899.1"/>
    </source>
</evidence>
<keyword evidence="1" id="KW-0472">Membrane</keyword>